<sequence length="296" mass="34861">MISDYDGKLSVIDFYTNEISQYNDATIPMAAAYDGEFIYLIDNYKREILKLKNNKLIKKIRIESKPVNIVFLNDKLYITSNSPNKLYILNSNLDILKSSNLIVDSPAINILNNQIFVPMFDNFEDNKFLTNILFYIPEKNTYIINYANIKFPKDITYYNNNEYIISYFDGKLYKNSYKRQEFVAQFGKYTEKISTYKNYIIGNSLYGGIYFYDTKNGKTTKILEDVPLKDFEISPNNDYIYAISHIYNKLYIIKDFKIFQTLDIDEYPIDIFSPDENIVLVLSTDGETLQIIRRFE</sequence>
<comment type="caution">
    <text evidence="1">The sequence shown here is derived from an EMBL/GenBank/DDBJ whole genome shotgun (WGS) entry which is preliminary data.</text>
</comment>
<gene>
    <name evidence="1" type="ORF">C7380_102157</name>
</gene>
<accession>A0AA45HJS2</accession>
<protein>
    <submittedName>
        <fullName evidence="1">Uncharacterized protein</fullName>
    </submittedName>
</protein>
<evidence type="ECO:0000313" key="2">
    <source>
        <dbReference type="Proteomes" id="UP000245921"/>
    </source>
</evidence>
<organism evidence="1 2">
    <name type="scientific">Oceanotoga teriensis</name>
    <dbReference type="NCBI Taxonomy" id="515440"/>
    <lineage>
        <taxon>Bacteria</taxon>
        <taxon>Thermotogati</taxon>
        <taxon>Thermotogota</taxon>
        <taxon>Thermotogae</taxon>
        <taxon>Petrotogales</taxon>
        <taxon>Petrotogaceae</taxon>
        <taxon>Oceanotoga</taxon>
    </lineage>
</organism>
<name>A0AA45HJS2_9BACT</name>
<dbReference type="InterPro" id="IPR011048">
    <property type="entry name" value="Haem_d1_sf"/>
</dbReference>
<dbReference type="RefSeq" id="WP_109603860.1">
    <property type="nucleotide sequence ID" value="NZ_JAMHJO010000001.1"/>
</dbReference>
<proteinExistence type="predicted"/>
<dbReference type="SUPFAM" id="SSF51004">
    <property type="entry name" value="C-terminal (heme d1) domain of cytochrome cd1-nitrite reductase"/>
    <property type="match status" value="1"/>
</dbReference>
<dbReference type="Proteomes" id="UP000245921">
    <property type="component" value="Unassembled WGS sequence"/>
</dbReference>
<reference evidence="1 2" key="1">
    <citation type="submission" date="2018-05" db="EMBL/GenBank/DDBJ databases">
        <title>Genomic Encyclopedia of Type Strains, Phase IV (KMG-IV): sequencing the most valuable type-strain genomes for metagenomic binning, comparative biology and taxonomic classification.</title>
        <authorList>
            <person name="Goeker M."/>
        </authorList>
    </citation>
    <scope>NUCLEOTIDE SEQUENCE [LARGE SCALE GENOMIC DNA]</scope>
    <source>
        <strain evidence="1 2">DSM 24906</strain>
    </source>
</reference>
<evidence type="ECO:0000313" key="1">
    <source>
        <dbReference type="EMBL" id="PWJ96240.1"/>
    </source>
</evidence>
<dbReference type="EMBL" id="QGGI01000002">
    <property type="protein sequence ID" value="PWJ96240.1"/>
    <property type="molecule type" value="Genomic_DNA"/>
</dbReference>
<keyword evidence="2" id="KW-1185">Reference proteome</keyword>
<dbReference type="AlphaFoldDB" id="A0AA45HJS2"/>